<evidence type="ECO:0000256" key="1">
    <source>
        <dbReference type="ARBA" id="ARBA00003729"/>
    </source>
</evidence>
<evidence type="ECO:0000313" key="16">
    <source>
        <dbReference type="Proteomes" id="UP001295444"/>
    </source>
</evidence>
<dbReference type="InterPro" id="IPR059074">
    <property type="entry name" value="zf-C2H2_Z280C_D"/>
</dbReference>
<feature type="compositionally biased region" description="Polar residues" evidence="13">
    <location>
        <begin position="444"/>
        <end position="493"/>
    </location>
</feature>
<dbReference type="GO" id="GO:0000981">
    <property type="term" value="F:DNA-binding transcription factor activity, RNA polymerase II-specific"/>
    <property type="evidence" value="ECO:0007669"/>
    <property type="project" value="TreeGrafter"/>
</dbReference>
<dbReference type="PANTHER" id="PTHR24388">
    <property type="entry name" value="ZINC FINGER PROTEIN"/>
    <property type="match status" value="1"/>
</dbReference>
<sequence length="1181" mass="130978">MTTPVGLSTLNLDLENQQPFLREASCPDVFILIDRRCGSLQPVYGAVEVQESTCSPACAPPAFPSHSLSHTHTHRQTTSLLVRPTITQHPPRPVHANFPLAAPALLAGALSAIAVSLPAGYTARTCKMAELLMECEEEELEPWQQRIKEVEDDDDDDDDEPIFVREISSAKVTNTNNTPGTQQSTFPRVENGTPNRGGAASFTSPVNHYKNPPSNTGTQPVTSVYQSVTRPAASSAIVQPLPRPVCPPEPIKRTLPGCLPAQPRANPAILQPVCRPVTIVSNSQPVCRNITFPAMTQPALRPVATITAQPVILNQGYIVNSPQGSSNSQNVMYALRPGTTLTQFQGMQAVTATGNATQLVQPLQPMTQIRPVSTPSRAAPTLVQRPAPKLPLVTQNSLVQVQQQPLFAGNSQKNQQGIHGQNLPGAGRIENASTEKRPAPIEITSISPKKTKTNENGPNIRPVTTLSNKPTAQAQSSPVNVNVGTTSGPSPQKNGAPFPRACPKCNIHFNLLEPMKRHMTYCCSDKMHNFFHGITDTEVTSSQGMAEESEKGKLIMLVSDFYYGRHPGEVQLAQQEQKTHTTFRCFSCQKLLKNNIRFMNHMKHHLELEKQSTESWENHTTCHHCYRQFPTPFQLQCHIESSHTLYESTTICKICELSFESEQILLQHMKDNHKPGEMPYVCQVCNFRSSSFVEVDTHFRNSHENTKSLLCPFCLKVIKCGTPFMQHYMKHQNKGVYRCAKCRLQFLTCKEKMDHKTQHHRTFRKPKQLEGLPPGTKVTIRASVGNVNTASTTTTSICTSPPSTPVQTPKSKNTNTKTNQASATKSNVQQVKSKPPPQKKLGNANTTTTTTTTKRIKIINSALRNLGCVSGLHKCIECQLEVKDFESHYHTYVHCSKCKFSTSCNKAYMNHMMSFHGRNSHKRSKGFKKTHKDKRRITLVCLNCDFLTDVSGIDDMAKHLGESHSHSCQVIMETVSIISSTLQGDISKSIYDPSLALNCNIHRETVFHVLKESGTHVLEKTNNSTGEQNEVAVQKNTSLYDESSPAPDNTAFSEDTEDLKQFLEPLDKIEDNKDCISDEDVSFVQFLRRRNDTEYVGSDTSDQSSVHLEPLTPSEVLEHEATEILQKGNAVFCNHEIDKNTSLSKPECNQSDHACDRNVGLEHLWPLGVVPVRETNGTCSY</sequence>
<feature type="region of interest" description="Disordered" evidence="13">
    <location>
        <begin position="791"/>
        <end position="849"/>
    </location>
</feature>
<feature type="region of interest" description="Disordered" evidence="13">
    <location>
        <begin position="428"/>
        <end position="495"/>
    </location>
</feature>
<keyword evidence="4" id="KW-0479">Metal-binding</keyword>
<evidence type="ECO:0000256" key="4">
    <source>
        <dbReference type="ARBA" id="ARBA00022723"/>
    </source>
</evidence>
<keyword evidence="6" id="KW-0863">Zinc-finger</keyword>
<dbReference type="InterPro" id="IPR050527">
    <property type="entry name" value="Snail/Krueppel_Znf"/>
</dbReference>
<evidence type="ECO:0000256" key="2">
    <source>
        <dbReference type="ARBA" id="ARBA00004123"/>
    </source>
</evidence>
<feature type="compositionally biased region" description="Polar residues" evidence="13">
    <location>
        <begin position="171"/>
        <end position="186"/>
    </location>
</feature>
<comment type="function">
    <text evidence="1">May function as a transcription factor.</text>
</comment>
<dbReference type="InterPro" id="IPR013087">
    <property type="entry name" value="Znf_C2H2_type"/>
</dbReference>
<feature type="compositionally biased region" description="Low complexity" evidence="13">
    <location>
        <begin position="791"/>
        <end position="833"/>
    </location>
</feature>
<comment type="subcellular location">
    <subcellularLocation>
        <location evidence="2">Nucleus</location>
    </subcellularLocation>
</comment>
<dbReference type="InterPro" id="IPR036236">
    <property type="entry name" value="Znf_C2H2_sf"/>
</dbReference>
<feature type="compositionally biased region" description="Polar residues" evidence="13">
    <location>
        <begin position="201"/>
        <end position="220"/>
    </location>
</feature>
<feature type="domain" description="C2H2-type" evidence="14">
    <location>
        <begin position="652"/>
        <end position="673"/>
    </location>
</feature>
<feature type="region of interest" description="Disordered" evidence="13">
    <location>
        <begin position="171"/>
        <end position="220"/>
    </location>
</feature>
<keyword evidence="10" id="KW-0238">DNA-binding</keyword>
<dbReference type="GO" id="GO:0005634">
    <property type="term" value="C:nucleus"/>
    <property type="evidence" value="ECO:0007669"/>
    <property type="project" value="UniProtKB-SubCell"/>
</dbReference>
<evidence type="ECO:0000256" key="9">
    <source>
        <dbReference type="ARBA" id="ARBA00023015"/>
    </source>
</evidence>
<keyword evidence="8" id="KW-0832">Ubl conjugation</keyword>
<evidence type="ECO:0000313" key="15">
    <source>
        <dbReference type="EMBL" id="CAH2273854.1"/>
    </source>
</evidence>
<name>A0AAD1RLL4_PELCU</name>
<evidence type="ECO:0000259" key="14">
    <source>
        <dbReference type="PROSITE" id="PS00028"/>
    </source>
</evidence>
<dbReference type="SUPFAM" id="SSF57667">
    <property type="entry name" value="beta-beta-alpha zinc fingers"/>
    <property type="match status" value="1"/>
</dbReference>
<dbReference type="GO" id="GO:0008270">
    <property type="term" value="F:zinc ion binding"/>
    <property type="evidence" value="ECO:0007669"/>
    <property type="project" value="UniProtKB-KW"/>
</dbReference>
<dbReference type="PANTHER" id="PTHR24388:SF34">
    <property type="entry name" value="ZINC FINGER PROTEIN 280D"/>
    <property type="match status" value="1"/>
</dbReference>
<feature type="domain" description="C2H2-type" evidence="14">
    <location>
        <begin position="739"/>
        <end position="760"/>
    </location>
</feature>
<dbReference type="Proteomes" id="UP001295444">
    <property type="component" value="Chromosome 03"/>
</dbReference>
<evidence type="ECO:0000256" key="8">
    <source>
        <dbReference type="ARBA" id="ARBA00022843"/>
    </source>
</evidence>
<feature type="domain" description="C2H2-type" evidence="14">
    <location>
        <begin position="622"/>
        <end position="643"/>
    </location>
</feature>
<accession>A0AAD1RLL4</accession>
<dbReference type="Pfam" id="PF13836">
    <property type="entry name" value="DUF4195"/>
    <property type="match status" value="1"/>
</dbReference>
<dbReference type="InterPro" id="IPR025243">
    <property type="entry name" value="DUF4195"/>
</dbReference>
<protein>
    <submittedName>
        <fullName evidence="15">Zinc finger 280D isoform X1</fullName>
    </submittedName>
</protein>
<dbReference type="InterPro" id="IPR057618">
    <property type="entry name" value="Znf_POGZ/Z280C-D-like"/>
</dbReference>
<dbReference type="PROSITE" id="PS00028">
    <property type="entry name" value="ZINC_FINGER_C2H2_1"/>
    <property type="match status" value="4"/>
</dbReference>
<evidence type="ECO:0000256" key="6">
    <source>
        <dbReference type="ARBA" id="ARBA00022771"/>
    </source>
</evidence>
<dbReference type="Pfam" id="PF25429">
    <property type="entry name" value="zf-POGZ"/>
    <property type="match status" value="1"/>
</dbReference>
<dbReference type="Pfam" id="PF25414">
    <property type="entry name" value="zf-C2H2_Z280C_D"/>
    <property type="match status" value="1"/>
</dbReference>
<dbReference type="AlphaFoldDB" id="A0AAD1RLL4"/>
<keyword evidence="11" id="KW-0804">Transcription</keyword>
<proteinExistence type="predicted"/>
<evidence type="ECO:0000256" key="3">
    <source>
        <dbReference type="ARBA" id="ARBA00022499"/>
    </source>
</evidence>
<dbReference type="Gene3D" id="3.30.160.60">
    <property type="entry name" value="Classic Zinc Finger"/>
    <property type="match status" value="1"/>
</dbReference>
<dbReference type="FunFam" id="3.30.160.60:FF:000298">
    <property type="entry name" value="zinc finger protein 280D isoform X1"/>
    <property type="match status" value="1"/>
</dbReference>
<evidence type="ECO:0000256" key="13">
    <source>
        <dbReference type="SAM" id="MobiDB-lite"/>
    </source>
</evidence>
<keyword evidence="7" id="KW-0862">Zinc</keyword>
<dbReference type="SMART" id="SM00355">
    <property type="entry name" value="ZnF_C2H2"/>
    <property type="match status" value="9"/>
</dbReference>
<feature type="domain" description="C2H2-type" evidence="14">
    <location>
        <begin position="585"/>
        <end position="605"/>
    </location>
</feature>
<organism evidence="15 16">
    <name type="scientific">Pelobates cultripes</name>
    <name type="common">Western spadefoot toad</name>
    <dbReference type="NCBI Taxonomy" id="61616"/>
    <lineage>
        <taxon>Eukaryota</taxon>
        <taxon>Metazoa</taxon>
        <taxon>Chordata</taxon>
        <taxon>Craniata</taxon>
        <taxon>Vertebrata</taxon>
        <taxon>Euteleostomi</taxon>
        <taxon>Amphibia</taxon>
        <taxon>Batrachia</taxon>
        <taxon>Anura</taxon>
        <taxon>Pelobatoidea</taxon>
        <taxon>Pelobatidae</taxon>
        <taxon>Pelobates</taxon>
    </lineage>
</organism>
<gene>
    <name evidence="15" type="ORF">PECUL_23A052026</name>
</gene>
<feature type="non-terminal residue" evidence="15">
    <location>
        <position position="1181"/>
    </location>
</feature>
<evidence type="ECO:0000256" key="11">
    <source>
        <dbReference type="ARBA" id="ARBA00023163"/>
    </source>
</evidence>
<dbReference type="EMBL" id="OW240914">
    <property type="protein sequence ID" value="CAH2273854.1"/>
    <property type="molecule type" value="Genomic_DNA"/>
</dbReference>
<keyword evidence="5" id="KW-0677">Repeat</keyword>
<evidence type="ECO:0000256" key="10">
    <source>
        <dbReference type="ARBA" id="ARBA00023125"/>
    </source>
</evidence>
<evidence type="ECO:0000256" key="12">
    <source>
        <dbReference type="ARBA" id="ARBA00023242"/>
    </source>
</evidence>
<keyword evidence="9" id="KW-0805">Transcription regulation</keyword>
<keyword evidence="3" id="KW-1017">Isopeptide bond</keyword>
<evidence type="ECO:0000256" key="7">
    <source>
        <dbReference type="ARBA" id="ARBA00022833"/>
    </source>
</evidence>
<dbReference type="GO" id="GO:0000978">
    <property type="term" value="F:RNA polymerase II cis-regulatory region sequence-specific DNA binding"/>
    <property type="evidence" value="ECO:0007669"/>
    <property type="project" value="TreeGrafter"/>
</dbReference>
<reference evidence="15" key="1">
    <citation type="submission" date="2022-03" db="EMBL/GenBank/DDBJ databases">
        <authorList>
            <person name="Alioto T."/>
            <person name="Alioto T."/>
            <person name="Gomez Garrido J."/>
        </authorList>
    </citation>
    <scope>NUCLEOTIDE SEQUENCE</scope>
</reference>
<keyword evidence="16" id="KW-1185">Reference proteome</keyword>
<evidence type="ECO:0000256" key="5">
    <source>
        <dbReference type="ARBA" id="ARBA00022737"/>
    </source>
</evidence>
<keyword evidence="12" id="KW-0539">Nucleus</keyword>